<dbReference type="PANTHER" id="PTHR30532">
    <property type="entry name" value="IRON III DICITRATE-BINDING PERIPLASMIC PROTEIN"/>
    <property type="match status" value="1"/>
</dbReference>
<comment type="caution">
    <text evidence="8">The sequence shown here is derived from an EMBL/GenBank/DDBJ whole genome shotgun (WGS) entry which is preliminary data.</text>
</comment>
<evidence type="ECO:0000256" key="6">
    <source>
        <dbReference type="SAM" id="SignalP"/>
    </source>
</evidence>
<dbReference type="InterPro" id="IPR002491">
    <property type="entry name" value="ABC_transptr_periplasmic_BD"/>
</dbReference>
<dbReference type="SUPFAM" id="SSF53807">
    <property type="entry name" value="Helical backbone' metal receptor"/>
    <property type="match status" value="1"/>
</dbReference>
<dbReference type="GO" id="GO:1901678">
    <property type="term" value="P:iron coordination entity transport"/>
    <property type="evidence" value="ECO:0007669"/>
    <property type="project" value="UniProtKB-ARBA"/>
</dbReference>
<dbReference type="PANTHER" id="PTHR30532:SF26">
    <property type="entry name" value="IRON(3+)-HYDROXAMATE-BINDING PROTEIN FHUD"/>
    <property type="match status" value="1"/>
</dbReference>
<evidence type="ECO:0000256" key="4">
    <source>
        <dbReference type="ARBA" id="ARBA00022729"/>
    </source>
</evidence>
<dbReference type="GO" id="GO:0030288">
    <property type="term" value="C:outer membrane-bounded periplasmic space"/>
    <property type="evidence" value="ECO:0007669"/>
    <property type="project" value="TreeGrafter"/>
</dbReference>
<feature type="chain" id="PRO_5038916405" evidence="6">
    <location>
        <begin position="19"/>
        <end position="320"/>
    </location>
</feature>
<dbReference type="Pfam" id="PF01497">
    <property type="entry name" value="Peripla_BP_2"/>
    <property type="match status" value="1"/>
</dbReference>
<accession>A0A229NWS7</accession>
<dbReference type="AlphaFoldDB" id="A0A229NWS7"/>
<reference evidence="8 9" key="1">
    <citation type="submission" date="2017-07" db="EMBL/GenBank/DDBJ databases">
        <title>Paenibacillus herberti R33 genome sequencing and assembly.</title>
        <authorList>
            <person name="Su W."/>
        </authorList>
    </citation>
    <scope>NUCLEOTIDE SEQUENCE [LARGE SCALE GENOMIC DNA]</scope>
    <source>
        <strain evidence="8 9">R33</strain>
    </source>
</reference>
<sequence>MKKWLTPLVLSLTLVLSACGSKGDSSTNNASNNGSQPTASVAPSASPAASGTFTYESETGKVEVPLNPQRIVALTNAPNVLSLGLPLVGVDQWSNKSSMFTEKLSGVAEVTDENLEKIIELDPDLIIAGTNMKNLDKMREIAPTVVYTWGKLDYIEQQLAIGKLLNKEKEAQTWADDFKKRAEEAGKQVKAKIGENATVSVIEFDAKSFYVFGNNWARGTEVLYQAMGLGMTENAKKDALGPGMFTISSESLPEYAGDYIVLSRPKGLDNPVFQTETWKGIPAVKSGRVITIDPASYSYSDPITLDHMLKLYTDEFLALP</sequence>
<organism evidence="8 9">
    <name type="scientific">Paenibacillus herberti</name>
    <dbReference type="NCBI Taxonomy" id="1619309"/>
    <lineage>
        <taxon>Bacteria</taxon>
        <taxon>Bacillati</taxon>
        <taxon>Bacillota</taxon>
        <taxon>Bacilli</taxon>
        <taxon>Bacillales</taxon>
        <taxon>Paenibacillaceae</taxon>
        <taxon>Paenibacillus</taxon>
    </lineage>
</organism>
<comment type="subcellular location">
    <subcellularLocation>
        <location evidence="1">Cell envelope</location>
    </subcellularLocation>
</comment>
<dbReference type="InterPro" id="IPR051313">
    <property type="entry name" value="Bact_iron-sidero_bind"/>
</dbReference>
<feature type="signal peptide" evidence="6">
    <location>
        <begin position="1"/>
        <end position="18"/>
    </location>
</feature>
<dbReference type="RefSeq" id="WP_089525196.1">
    <property type="nucleotide sequence ID" value="NZ_NMUQ01000002.1"/>
</dbReference>
<evidence type="ECO:0000313" key="8">
    <source>
        <dbReference type="EMBL" id="OXM14372.1"/>
    </source>
</evidence>
<gene>
    <name evidence="8" type="ORF">CGZ75_15610</name>
</gene>
<dbReference type="PROSITE" id="PS50983">
    <property type="entry name" value="FE_B12_PBP"/>
    <property type="match status" value="1"/>
</dbReference>
<feature type="region of interest" description="Disordered" evidence="5">
    <location>
        <begin position="23"/>
        <end position="53"/>
    </location>
</feature>
<evidence type="ECO:0000259" key="7">
    <source>
        <dbReference type="PROSITE" id="PS50983"/>
    </source>
</evidence>
<dbReference type="Gene3D" id="3.40.50.1980">
    <property type="entry name" value="Nitrogenase molybdenum iron protein domain"/>
    <property type="match status" value="2"/>
</dbReference>
<dbReference type="Proteomes" id="UP000215145">
    <property type="component" value="Unassembled WGS sequence"/>
</dbReference>
<name>A0A229NWS7_9BACL</name>
<keyword evidence="4 6" id="KW-0732">Signal</keyword>
<feature type="compositionally biased region" description="Polar residues" evidence="5">
    <location>
        <begin position="23"/>
        <end position="34"/>
    </location>
</feature>
<protein>
    <submittedName>
        <fullName evidence="8">ABC transporter substrate-binding protein</fullName>
    </submittedName>
</protein>
<evidence type="ECO:0000313" key="9">
    <source>
        <dbReference type="Proteomes" id="UP000215145"/>
    </source>
</evidence>
<evidence type="ECO:0000256" key="5">
    <source>
        <dbReference type="SAM" id="MobiDB-lite"/>
    </source>
</evidence>
<feature type="compositionally biased region" description="Low complexity" evidence="5">
    <location>
        <begin position="35"/>
        <end position="50"/>
    </location>
</feature>
<evidence type="ECO:0000256" key="2">
    <source>
        <dbReference type="ARBA" id="ARBA00008814"/>
    </source>
</evidence>
<feature type="domain" description="Fe/B12 periplasmic-binding" evidence="7">
    <location>
        <begin position="70"/>
        <end position="320"/>
    </location>
</feature>
<keyword evidence="3" id="KW-0813">Transport</keyword>
<evidence type="ECO:0000256" key="3">
    <source>
        <dbReference type="ARBA" id="ARBA00022448"/>
    </source>
</evidence>
<dbReference type="PROSITE" id="PS51257">
    <property type="entry name" value="PROKAR_LIPOPROTEIN"/>
    <property type="match status" value="1"/>
</dbReference>
<keyword evidence="9" id="KW-1185">Reference proteome</keyword>
<dbReference type="OrthoDB" id="2241086at2"/>
<dbReference type="EMBL" id="NMUQ01000002">
    <property type="protein sequence ID" value="OXM14372.1"/>
    <property type="molecule type" value="Genomic_DNA"/>
</dbReference>
<dbReference type="CDD" id="cd01138">
    <property type="entry name" value="FeuA"/>
    <property type="match status" value="1"/>
</dbReference>
<proteinExistence type="inferred from homology"/>
<comment type="similarity">
    <text evidence="2">Belongs to the bacterial solute-binding protein 8 family.</text>
</comment>
<evidence type="ECO:0000256" key="1">
    <source>
        <dbReference type="ARBA" id="ARBA00004196"/>
    </source>
</evidence>